<organism evidence="2">
    <name type="scientific">Thiolapillus brandeum</name>
    <dbReference type="NCBI Taxonomy" id="1076588"/>
    <lineage>
        <taxon>Bacteria</taxon>
        <taxon>Pseudomonadati</taxon>
        <taxon>Pseudomonadota</taxon>
        <taxon>Gammaproteobacteria</taxon>
        <taxon>Chromatiales</taxon>
        <taxon>Sedimenticolaceae</taxon>
        <taxon>Thiolapillus</taxon>
    </lineage>
</organism>
<dbReference type="CDD" id="cd01948">
    <property type="entry name" value="EAL"/>
    <property type="match status" value="1"/>
</dbReference>
<feature type="domain" description="EAL" evidence="1">
    <location>
        <begin position="1"/>
        <end position="141"/>
    </location>
</feature>
<sequence>MEYYPNCAKRLTVEITEAEDIEQQALLEFRKKLKTFGGKLAIDDFGSGYSNWGILRDLSPDFIKIDGSLIQQLDSNTEVRMAVQAIVSIAKAHDIRTIAEYVSTREIQTHVLEIGIDMSQGYLLGLPSMELQHGQVSENSLKKEPCPLI</sequence>
<evidence type="ECO:0000259" key="1">
    <source>
        <dbReference type="PROSITE" id="PS50883"/>
    </source>
</evidence>
<dbReference type="InterPro" id="IPR035919">
    <property type="entry name" value="EAL_sf"/>
</dbReference>
<dbReference type="PANTHER" id="PTHR33121">
    <property type="entry name" value="CYCLIC DI-GMP PHOSPHODIESTERASE PDEF"/>
    <property type="match status" value="1"/>
</dbReference>
<dbReference type="GO" id="GO:0071111">
    <property type="term" value="F:cyclic-guanylate-specific phosphodiesterase activity"/>
    <property type="evidence" value="ECO:0007669"/>
    <property type="project" value="InterPro"/>
</dbReference>
<dbReference type="PANTHER" id="PTHR33121:SF23">
    <property type="entry name" value="CYCLIC DI-GMP PHOSPHODIESTERASE PDEB"/>
    <property type="match status" value="1"/>
</dbReference>
<dbReference type="SUPFAM" id="SSF141868">
    <property type="entry name" value="EAL domain-like"/>
    <property type="match status" value="1"/>
</dbReference>
<dbReference type="InterPro" id="IPR050706">
    <property type="entry name" value="Cyclic-di-GMP_PDE-like"/>
</dbReference>
<dbReference type="Gene3D" id="3.20.20.450">
    <property type="entry name" value="EAL domain"/>
    <property type="match status" value="1"/>
</dbReference>
<dbReference type="SMART" id="SM00052">
    <property type="entry name" value="EAL"/>
    <property type="match status" value="1"/>
</dbReference>
<evidence type="ECO:0000313" key="2">
    <source>
        <dbReference type="EMBL" id="HEC06150.1"/>
    </source>
</evidence>
<dbReference type="AlphaFoldDB" id="A0A831RVY1"/>
<accession>A0A831RVY1</accession>
<gene>
    <name evidence="2" type="ORF">ENJ12_04830</name>
</gene>
<dbReference type="InterPro" id="IPR001633">
    <property type="entry name" value="EAL_dom"/>
</dbReference>
<name>A0A831RVY1_9GAMM</name>
<dbReference type="Pfam" id="PF00563">
    <property type="entry name" value="EAL"/>
    <property type="match status" value="1"/>
</dbReference>
<protein>
    <submittedName>
        <fullName evidence="2">EAL domain-containing protein</fullName>
    </submittedName>
</protein>
<dbReference type="PROSITE" id="PS50883">
    <property type="entry name" value="EAL"/>
    <property type="match status" value="1"/>
</dbReference>
<reference evidence="2" key="1">
    <citation type="journal article" date="2020" name="mSystems">
        <title>Genome- and Community-Level Interaction Insights into Carbon Utilization and Element Cycling Functions of Hydrothermarchaeota in Hydrothermal Sediment.</title>
        <authorList>
            <person name="Zhou Z."/>
            <person name="Liu Y."/>
            <person name="Xu W."/>
            <person name="Pan J."/>
            <person name="Luo Z.H."/>
            <person name="Li M."/>
        </authorList>
    </citation>
    <scope>NUCLEOTIDE SEQUENCE [LARGE SCALE GENOMIC DNA]</scope>
    <source>
        <strain evidence="2">HyVt-458</strain>
    </source>
</reference>
<comment type="caution">
    <text evidence="2">The sequence shown here is derived from an EMBL/GenBank/DDBJ whole genome shotgun (WGS) entry which is preliminary data.</text>
</comment>
<dbReference type="EMBL" id="DRLF01000175">
    <property type="protein sequence ID" value="HEC06150.1"/>
    <property type="molecule type" value="Genomic_DNA"/>
</dbReference>
<proteinExistence type="predicted"/>
<dbReference type="Proteomes" id="UP000886339">
    <property type="component" value="Unassembled WGS sequence"/>
</dbReference>